<protein>
    <recommendedName>
        <fullName evidence="1">Helitron helicase-like domain-containing protein</fullName>
    </recommendedName>
</protein>
<dbReference type="Pfam" id="PF14214">
    <property type="entry name" value="Helitron_like_N"/>
    <property type="match status" value="1"/>
</dbReference>
<organism evidence="2 3">
    <name type="scientific">Psylliodes chrysocephalus</name>
    <dbReference type="NCBI Taxonomy" id="3402493"/>
    <lineage>
        <taxon>Eukaryota</taxon>
        <taxon>Metazoa</taxon>
        <taxon>Ecdysozoa</taxon>
        <taxon>Arthropoda</taxon>
        <taxon>Hexapoda</taxon>
        <taxon>Insecta</taxon>
        <taxon>Pterygota</taxon>
        <taxon>Neoptera</taxon>
        <taxon>Endopterygota</taxon>
        <taxon>Coleoptera</taxon>
        <taxon>Polyphaga</taxon>
        <taxon>Cucujiformia</taxon>
        <taxon>Chrysomeloidea</taxon>
        <taxon>Chrysomelidae</taxon>
        <taxon>Galerucinae</taxon>
        <taxon>Alticini</taxon>
        <taxon>Psylliodes</taxon>
    </lineage>
</organism>
<dbReference type="AlphaFoldDB" id="A0A9P0CYY0"/>
<feature type="domain" description="Helitron helicase-like" evidence="1">
    <location>
        <begin position="14"/>
        <end position="69"/>
    </location>
</feature>
<reference evidence="2" key="1">
    <citation type="submission" date="2022-01" db="EMBL/GenBank/DDBJ databases">
        <authorList>
            <person name="King R."/>
        </authorList>
    </citation>
    <scope>NUCLEOTIDE SEQUENCE</scope>
</reference>
<name>A0A9P0CYY0_9CUCU</name>
<dbReference type="Proteomes" id="UP001153636">
    <property type="component" value="Chromosome 5"/>
</dbReference>
<gene>
    <name evidence="2" type="ORF">PSYICH_LOCUS10971</name>
</gene>
<accession>A0A9P0CYY0</accession>
<dbReference type="EMBL" id="OV651817">
    <property type="protein sequence ID" value="CAH1110819.1"/>
    <property type="molecule type" value="Genomic_DNA"/>
</dbReference>
<proteinExistence type="predicted"/>
<keyword evidence="3" id="KW-1185">Reference proteome</keyword>
<evidence type="ECO:0000313" key="2">
    <source>
        <dbReference type="EMBL" id="CAH1110819.1"/>
    </source>
</evidence>
<evidence type="ECO:0000313" key="3">
    <source>
        <dbReference type="Proteomes" id="UP001153636"/>
    </source>
</evidence>
<evidence type="ECO:0000259" key="1">
    <source>
        <dbReference type="Pfam" id="PF14214"/>
    </source>
</evidence>
<sequence length="126" mass="14811">MLLPHEFEDGRKLKQDANFRPDIIARVFKLKLDQLIEDIYKNKIFGRPLAYAYAIEFQKRGLPHAHILLSMHRKDKPQSLEIIDDIILAEIPEEGEELRKIILEHNMHKPYGHLDPNSPCNYSDKL</sequence>
<dbReference type="OrthoDB" id="6773516at2759"/>
<dbReference type="InterPro" id="IPR025476">
    <property type="entry name" value="Helitron_helicase-like"/>
</dbReference>